<dbReference type="InterPro" id="IPR001138">
    <property type="entry name" value="Zn2Cys6_DnaBD"/>
</dbReference>
<feature type="domain" description="Zn(2)-C6 fungal-type" evidence="8">
    <location>
        <begin position="45"/>
        <end position="74"/>
    </location>
</feature>
<sequence length="736" mass="82688">MDGSTLDQQPSPVPTTSDGTPTHLSLNTVASPSRTTRDRVKVSRACDRCKGKKIRCTGKQPCSLCSRLGLECEFRASYRRGKIPLVRRDDSQITQATYQTGIDCLPEVDPDPQILAAHERQPVNTTSAIPSSRNSPEPPQTDLQGHYVGPSSGASFLLRAQKRLHSMVALSRGSSIFTFGDAPLPEFDASFLILPAKEEAVYLIGRYFDYAVPTHRFLYRPAVEKWMEELYSNSAPQDERTRGRRAVVFMVFAQASEYLPTDNASSHNSARYFEAAEQQLKGEVGAIRLTSVQARLCQCFFLLSESRINHCWSLFGTTAHLLLALGLHRKRRRDAAHIDVEDECRRRVFWSAYVLDCYLSAALGRPRTFHNDDTDQELPSLIDDNQLARSDRQPYKSQNIMLASIYHARLAKIISLILKDIYSINPPSPTSLEQHARKYNADLRLWRNDIAHFIDVDVSLLSMLFGRQSTVLRLAYSHAQILLNRPFLLRSFADLTRRQTQSTTIDQDITAGSIKICLEGAMTIATIVNDLYQPEAWKHYFIAAEKCQQQICKSDKGKDSLLQRYNIVLEELRLEVLNQIPSAQQLPSDTRLELRIQERAHQTVNHEREQEIEVASTILGLYDHNIPLAPQSTITNLSQDYGLAGTTSAFNEMTRSSEISLDQHSMNSNPQAASFSNAENFIYHPVQPNVTGDTILEDLTGWGDFDSLVMGGMHGIENTADLQGMGGEDWTFSGPT</sequence>
<evidence type="ECO:0000313" key="9">
    <source>
        <dbReference type="EMBL" id="RDW66521.1"/>
    </source>
</evidence>
<dbReference type="PANTHER" id="PTHR47540">
    <property type="entry name" value="THIAMINE REPRESSIBLE GENES REGULATORY PROTEIN THI5"/>
    <property type="match status" value="1"/>
</dbReference>
<dbReference type="PROSITE" id="PS50048">
    <property type="entry name" value="ZN2_CY6_FUNGAL_2"/>
    <property type="match status" value="1"/>
</dbReference>
<keyword evidence="10" id="KW-1185">Reference proteome</keyword>
<protein>
    <recommendedName>
        <fullName evidence="8">Zn(2)-C6 fungal-type domain-containing protein</fullName>
    </recommendedName>
</protein>
<dbReference type="SMART" id="SM00906">
    <property type="entry name" value="Fungal_trans"/>
    <property type="match status" value="1"/>
</dbReference>
<evidence type="ECO:0000256" key="6">
    <source>
        <dbReference type="ARBA" id="ARBA00023242"/>
    </source>
</evidence>
<name>A0A3D8QXV9_9HELO</name>
<dbReference type="Proteomes" id="UP000256645">
    <property type="component" value="Unassembled WGS sequence"/>
</dbReference>
<dbReference type="STRING" id="1849047.A0A3D8QXV9"/>
<evidence type="ECO:0000256" key="5">
    <source>
        <dbReference type="ARBA" id="ARBA00023163"/>
    </source>
</evidence>
<dbReference type="InterPro" id="IPR036864">
    <property type="entry name" value="Zn2-C6_fun-type_DNA-bd_sf"/>
</dbReference>
<evidence type="ECO:0000256" key="1">
    <source>
        <dbReference type="ARBA" id="ARBA00004123"/>
    </source>
</evidence>
<dbReference type="CDD" id="cd00067">
    <property type="entry name" value="GAL4"/>
    <property type="match status" value="1"/>
</dbReference>
<proteinExistence type="predicted"/>
<comment type="caution">
    <text evidence="9">The sequence shown here is derived from an EMBL/GenBank/DDBJ whole genome shotgun (WGS) entry which is preliminary data.</text>
</comment>
<dbReference type="InterPro" id="IPR007219">
    <property type="entry name" value="XnlR_reg_dom"/>
</dbReference>
<feature type="region of interest" description="Disordered" evidence="7">
    <location>
        <begin position="1"/>
        <end position="37"/>
    </location>
</feature>
<keyword evidence="4" id="KW-0238">DNA-binding</keyword>
<dbReference type="Pfam" id="PF00172">
    <property type="entry name" value="Zn_clus"/>
    <property type="match status" value="1"/>
</dbReference>
<dbReference type="GO" id="GO:0006351">
    <property type="term" value="P:DNA-templated transcription"/>
    <property type="evidence" value="ECO:0007669"/>
    <property type="project" value="InterPro"/>
</dbReference>
<dbReference type="GO" id="GO:0008270">
    <property type="term" value="F:zinc ion binding"/>
    <property type="evidence" value="ECO:0007669"/>
    <property type="project" value="InterPro"/>
</dbReference>
<dbReference type="Pfam" id="PF04082">
    <property type="entry name" value="Fungal_trans"/>
    <property type="match status" value="1"/>
</dbReference>
<dbReference type="SMART" id="SM00066">
    <property type="entry name" value="GAL4"/>
    <property type="match status" value="1"/>
</dbReference>
<dbReference type="SUPFAM" id="SSF57701">
    <property type="entry name" value="Zn2/Cys6 DNA-binding domain"/>
    <property type="match status" value="1"/>
</dbReference>
<keyword evidence="3" id="KW-0805">Transcription regulation</keyword>
<keyword evidence="5" id="KW-0804">Transcription</keyword>
<organism evidence="9 10">
    <name type="scientific">Coleophoma cylindrospora</name>
    <dbReference type="NCBI Taxonomy" id="1849047"/>
    <lineage>
        <taxon>Eukaryota</taxon>
        <taxon>Fungi</taxon>
        <taxon>Dikarya</taxon>
        <taxon>Ascomycota</taxon>
        <taxon>Pezizomycotina</taxon>
        <taxon>Leotiomycetes</taxon>
        <taxon>Helotiales</taxon>
        <taxon>Dermateaceae</taxon>
        <taxon>Coleophoma</taxon>
    </lineage>
</organism>
<feature type="region of interest" description="Disordered" evidence="7">
    <location>
        <begin position="122"/>
        <end position="143"/>
    </location>
</feature>
<gene>
    <name evidence="9" type="ORF">BP6252_10156</name>
</gene>
<evidence type="ECO:0000256" key="4">
    <source>
        <dbReference type="ARBA" id="ARBA00023125"/>
    </source>
</evidence>
<dbReference type="PANTHER" id="PTHR47540:SF3">
    <property type="entry name" value="ZN(II)2CYS6 TRANSCRIPTION FACTOR (EUROFUNG)"/>
    <property type="match status" value="1"/>
</dbReference>
<evidence type="ECO:0000256" key="2">
    <source>
        <dbReference type="ARBA" id="ARBA00022723"/>
    </source>
</evidence>
<dbReference type="EMBL" id="PDLM01000011">
    <property type="protein sequence ID" value="RDW66521.1"/>
    <property type="molecule type" value="Genomic_DNA"/>
</dbReference>
<dbReference type="Gene3D" id="4.10.240.10">
    <property type="entry name" value="Zn(2)-C6 fungal-type DNA-binding domain"/>
    <property type="match status" value="1"/>
</dbReference>
<dbReference type="InterPro" id="IPR051711">
    <property type="entry name" value="Stress_Response_Reg"/>
</dbReference>
<feature type="compositionally biased region" description="Polar residues" evidence="7">
    <location>
        <begin position="122"/>
        <end position="135"/>
    </location>
</feature>
<evidence type="ECO:0000256" key="3">
    <source>
        <dbReference type="ARBA" id="ARBA00023015"/>
    </source>
</evidence>
<dbReference type="GO" id="GO:0005634">
    <property type="term" value="C:nucleus"/>
    <property type="evidence" value="ECO:0007669"/>
    <property type="project" value="UniProtKB-SubCell"/>
</dbReference>
<accession>A0A3D8QXV9</accession>
<dbReference type="CDD" id="cd12148">
    <property type="entry name" value="fungal_TF_MHR"/>
    <property type="match status" value="1"/>
</dbReference>
<dbReference type="PROSITE" id="PS00463">
    <property type="entry name" value="ZN2_CY6_FUNGAL_1"/>
    <property type="match status" value="1"/>
</dbReference>
<reference evidence="9 10" key="1">
    <citation type="journal article" date="2018" name="IMA Fungus">
        <title>IMA Genome-F 9: Draft genome sequence of Annulohypoxylon stygium, Aspergillus mulundensis, Berkeleyomyces basicola (syn. Thielaviopsis basicola), Ceratocystis smalleyi, two Cercospora beticola strains, Coleophoma cylindrospora, Fusarium fracticaudum, Phialophora cf. hyalina, and Morchella septimelata.</title>
        <authorList>
            <person name="Wingfield B.D."/>
            <person name="Bills G.F."/>
            <person name="Dong Y."/>
            <person name="Huang W."/>
            <person name="Nel W.J."/>
            <person name="Swalarsk-Parry B.S."/>
            <person name="Vaghefi N."/>
            <person name="Wilken P.M."/>
            <person name="An Z."/>
            <person name="de Beer Z.W."/>
            <person name="De Vos L."/>
            <person name="Chen L."/>
            <person name="Duong T.A."/>
            <person name="Gao Y."/>
            <person name="Hammerbacher A."/>
            <person name="Kikkert J.R."/>
            <person name="Li Y."/>
            <person name="Li H."/>
            <person name="Li K."/>
            <person name="Li Q."/>
            <person name="Liu X."/>
            <person name="Ma X."/>
            <person name="Naidoo K."/>
            <person name="Pethybridge S.J."/>
            <person name="Sun J."/>
            <person name="Steenkamp E.T."/>
            <person name="van der Nest M.A."/>
            <person name="van Wyk S."/>
            <person name="Wingfield M.J."/>
            <person name="Xiong C."/>
            <person name="Yue Q."/>
            <person name="Zhang X."/>
        </authorList>
    </citation>
    <scope>NUCLEOTIDE SEQUENCE [LARGE SCALE GENOMIC DNA]</scope>
    <source>
        <strain evidence="9 10">BP6252</strain>
    </source>
</reference>
<feature type="compositionally biased region" description="Polar residues" evidence="7">
    <location>
        <begin position="1"/>
        <end position="34"/>
    </location>
</feature>
<dbReference type="GO" id="GO:0045944">
    <property type="term" value="P:positive regulation of transcription by RNA polymerase II"/>
    <property type="evidence" value="ECO:0007669"/>
    <property type="project" value="TreeGrafter"/>
</dbReference>
<dbReference type="GO" id="GO:0000981">
    <property type="term" value="F:DNA-binding transcription factor activity, RNA polymerase II-specific"/>
    <property type="evidence" value="ECO:0007669"/>
    <property type="project" value="InterPro"/>
</dbReference>
<keyword evidence="2" id="KW-0479">Metal-binding</keyword>
<evidence type="ECO:0000256" key="7">
    <source>
        <dbReference type="SAM" id="MobiDB-lite"/>
    </source>
</evidence>
<keyword evidence="6" id="KW-0539">Nucleus</keyword>
<dbReference type="OrthoDB" id="2579025at2759"/>
<evidence type="ECO:0000259" key="8">
    <source>
        <dbReference type="PROSITE" id="PS50048"/>
    </source>
</evidence>
<comment type="subcellular location">
    <subcellularLocation>
        <location evidence="1">Nucleus</location>
    </subcellularLocation>
</comment>
<evidence type="ECO:0000313" key="10">
    <source>
        <dbReference type="Proteomes" id="UP000256645"/>
    </source>
</evidence>
<dbReference type="GO" id="GO:0043565">
    <property type="term" value="F:sequence-specific DNA binding"/>
    <property type="evidence" value="ECO:0007669"/>
    <property type="project" value="TreeGrafter"/>
</dbReference>
<dbReference type="AlphaFoldDB" id="A0A3D8QXV9"/>